<dbReference type="SUPFAM" id="SSF54897">
    <property type="entry name" value="Protease propeptides/inhibitors"/>
    <property type="match status" value="1"/>
</dbReference>
<evidence type="ECO:0000313" key="1">
    <source>
        <dbReference type="EMBL" id="OSY89566.1"/>
    </source>
</evidence>
<evidence type="ECO:0008006" key="3">
    <source>
        <dbReference type="Google" id="ProtNLM"/>
    </source>
</evidence>
<organism evidence="1 2">
    <name type="scientific">Tenacibaculum holothuriorum</name>
    <dbReference type="NCBI Taxonomy" id="1635173"/>
    <lineage>
        <taxon>Bacteria</taxon>
        <taxon>Pseudomonadati</taxon>
        <taxon>Bacteroidota</taxon>
        <taxon>Flavobacteriia</taxon>
        <taxon>Flavobacteriales</taxon>
        <taxon>Flavobacteriaceae</taxon>
        <taxon>Tenacibaculum</taxon>
    </lineage>
</organism>
<gene>
    <name evidence="1" type="ORF">WH52_00215</name>
</gene>
<dbReference type="EMBL" id="LAPZ01000001">
    <property type="protein sequence ID" value="OSY89566.1"/>
    <property type="molecule type" value="Genomic_DNA"/>
</dbReference>
<name>A0A1Y2PGE2_9FLAO</name>
<proteinExistence type="predicted"/>
<dbReference type="AlphaFoldDB" id="A0A1Y2PGE2"/>
<comment type="caution">
    <text evidence="1">The sequence shown here is derived from an EMBL/GenBank/DDBJ whole genome shotgun (WGS) entry which is preliminary data.</text>
</comment>
<dbReference type="Proteomes" id="UP000194221">
    <property type="component" value="Unassembled WGS sequence"/>
</dbReference>
<evidence type="ECO:0000313" key="2">
    <source>
        <dbReference type="Proteomes" id="UP000194221"/>
    </source>
</evidence>
<sequence>MLLPFVGVANNTPTKKHEKTKTVHKVFSVNENATVYLKNKYGNLNVTTWNEDKVDITVKITVKGNNADKVEDKLKSIKIQFEATKSLVEARTIIESTKSNWSFWGNNNNTNYKINYFVKMPKTNNADFHNKYGNIDLDVLEGKANINCDYGKIEIDQLKNESNTIDLDYCSTSEINYMKSGNINVDYSKLKVKETNAVKVNADYSGIQVGNATSVNFNSDYGSIRINNAEDIIGNSDYAGIKIGTVTKNLKINTDYGGVRVNNIAKGFESVDIDGSYAGIKLGTSEDNNFDFVINLGYAGFSYPDDNVEMIKRIKKTTKKYYKGTFGKGNSNSKVTIKSSYGGVSLKIID</sequence>
<accession>A0A1Y2PGE2</accession>
<dbReference type="InParanoid" id="A0A1Y2PGE2"/>
<protein>
    <recommendedName>
        <fullName evidence="3">Adhesin domain-containing protein</fullName>
    </recommendedName>
</protein>
<reference evidence="1 2" key="1">
    <citation type="submission" date="2015-03" db="EMBL/GenBank/DDBJ databases">
        <title>Genome sequence of Tenacibaculum sp. S2-2, isolated from intestinal microbiota of sea cucumber, Apostichopus japonicas.</title>
        <authorList>
            <person name="Shao Z."/>
            <person name="Wang L."/>
            <person name="Li X."/>
        </authorList>
    </citation>
    <scope>NUCLEOTIDE SEQUENCE [LARGE SCALE GENOMIC DNA]</scope>
    <source>
        <strain evidence="1 2">S2-2</strain>
    </source>
</reference>
<dbReference type="STRING" id="1635173.WH52_00215"/>
<keyword evidence="2" id="KW-1185">Reference proteome</keyword>